<keyword evidence="2" id="KW-1133">Transmembrane helix</keyword>
<reference evidence="3 4" key="1">
    <citation type="submission" date="2017-09" db="EMBL/GenBank/DDBJ databases">
        <authorList>
            <person name="Lee N."/>
            <person name="Cho B.-K."/>
        </authorList>
    </citation>
    <scope>NUCLEOTIDE SEQUENCE [LARGE SCALE GENOMIC DNA]</scope>
    <source>
        <strain evidence="3 4">ATCC 12461</strain>
    </source>
</reference>
<keyword evidence="2" id="KW-0472">Membrane</keyword>
<dbReference type="OrthoDB" id="3874005at2"/>
<evidence type="ECO:0000313" key="3">
    <source>
        <dbReference type="EMBL" id="QEV22159.1"/>
    </source>
</evidence>
<dbReference type="EMBL" id="CP023695">
    <property type="protein sequence ID" value="QEV22159.1"/>
    <property type="molecule type" value="Genomic_DNA"/>
</dbReference>
<dbReference type="KEGG" id="salw:CP975_07250"/>
<name>A0A5J6HPB7_STRAD</name>
<evidence type="ECO:0000256" key="2">
    <source>
        <dbReference type="SAM" id="Phobius"/>
    </source>
</evidence>
<sequence>MRTAQTAQAADASHPPRPRTAHPVLWAALAALAGGAVLCVLGWYGVSGERFAERQLPYLASCTVPGAALIVAGAVLLTHGRSALAAARVEELYGLLVAAEPAMSPERLRAPVASSDELLTVPGGTLWHRADCPLAADRPEAAPADAVILARGTLAPCPICEPPRPATPSEPPTTGPPTAPEPAPER</sequence>
<organism evidence="3 4">
    <name type="scientific">Streptomyces alboniger</name>
    <dbReference type="NCBI Taxonomy" id="132473"/>
    <lineage>
        <taxon>Bacteria</taxon>
        <taxon>Bacillati</taxon>
        <taxon>Actinomycetota</taxon>
        <taxon>Actinomycetes</taxon>
        <taxon>Kitasatosporales</taxon>
        <taxon>Streptomycetaceae</taxon>
        <taxon>Streptomyces</taxon>
        <taxon>Streptomyces aurantiacus group</taxon>
    </lineage>
</organism>
<gene>
    <name evidence="3" type="ORF">CP975_07250</name>
</gene>
<evidence type="ECO:0000256" key="1">
    <source>
        <dbReference type="SAM" id="MobiDB-lite"/>
    </source>
</evidence>
<feature type="region of interest" description="Disordered" evidence="1">
    <location>
        <begin position="159"/>
        <end position="186"/>
    </location>
</feature>
<feature type="transmembrane region" description="Helical" evidence="2">
    <location>
        <begin position="24"/>
        <end position="46"/>
    </location>
</feature>
<protein>
    <submittedName>
        <fullName evidence="3">Uncharacterized protein</fullName>
    </submittedName>
</protein>
<feature type="transmembrane region" description="Helical" evidence="2">
    <location>
        <begin position="58"/>
        <end position="78"/>
    </location>
</feature>
<dbReference type="Proteomes" id="UP000326553">
    <property type="component" value="Chromosome"/>
</dbReference>
<keyword evidence="2" id="KW-0812">Transmembrane</keyword>
<keyword evidence="4" id="KW-1185">Reference proteome</keyword>
<proteinExistence type="predicted"/>
<dbReference type="RefSeq" id="WP_055528090.1">
    <property type="nucleotide sequence ID" value="NZ_CP023695.1"/>
</dbReference>
<evidence type="ECO:0000313" key="4">
    <source>
        <dbReference type="Proteomes" id="UP000326553"/>
    </source>
</evidence>
<dbReference type="AlphaFoldDB" id="A0A5J6HPB7"/>
<accession>A0A5J6HPB7</accession>